<dbReference type="PANTHER" id="PTHR43649">
    <property type="entry name" value="ARABINOSE-BINDING PROTEIN-RELATED"/>
    <property type="match status" value="1"/>
</dbReference>
<dbReference type="Proteomes" id="UP000824002">
    <property type="component" value="Unassembled WGS sequence"/>
</dbReference>
<organism evidence="4 5">
    <name type="scientific">Candidatus Merdivicinus excrementipullorum</name>
    <dbReference type="NCBI Taxonomy" id="2840867"/>
    <lineage>
        <taxon>Bacteria</taxon>
        <taxon>Bacillati</taxon>
        <taxon>Bacillota</taxon>
        <taxon>Clostridia</taxon>
        <taxon>Eubacteriales</taxon>
        <taxon>Oscillospiraceae</taxon>
        <taxon>Oscillospiraceae incertae sedis</taxon>
        <taxon>Candidatus Merdivicinus</taxon>
    </lineage>
</organism>
<gene>
    <name evidence="4" type="ORF">IAB51_06425</name>
</gene>
<dbReference type="SUPFAM" id="SSF53850">
    <property type="entry name" value="Periplasmic binding protein-like II"/>
    <property type="match status" value="1"/>
</dbReference>
<reference evidence="4" key="2">
    <citation type="journal article" date="2021" name="PeerJ">
        <title>Extensive microbial diversity within the chicken gut microbiome revealed by metagenomics and culture.</title>
        <authorList>
            <person name="Gilroy R."/>
            <person name="Ravi A."/>
            <person name="Getino M."/>
            <person name="Pursley I."/>
            <person name="Horton D.L."/>
            <person name="Alikhan N.F."/>
            <person name="Baker D."/>
            <person name="Gharbi K."/>
            <person name="Hall N."/>
            <person name="Watson M."/>
            <person name="Adriaenssens E.M."/>
            <person name="Foster-Nyarko E."/>
            <person name="Jarju S."/>
            <person name="Secka A."/>
            <person name="Antonio M."/>
            <person name="Oren A."/>
            <person name="Chaudhuri R.R."/>
            <person name="La Ragione R."/>
            <person name="Hildebrand F."/>
            <person name="Pallen M.J."/>
        </authorList>
    </citation>
    <scope>NUCLEOTIDE SEQUENCE</scope>
    <source>
        <strain evidence="4">CHK199-13235</strain>
    </source>
</reference>
<reference evidence="4" key="1">
    <citation type="submission" date="2020-10" db="EMBL/GenBank/DDBJ databases">
        <authorList>
            <person name="Gilroy R."/>
        </authorList>
    </citation>
    <scope>NUCLEOTIDE SEQUENCE</scope>
    <source>
        <strain evidence="4">CHK199-13235</strain>
    </source>
</reference>
<evidence type="ECO:0000256" key="2">
    <source>
        <dbReference type="SAM" id="SignalP"/>
    </source>
</evidence>
<protein>
    <submittedName>
        <fullName evidence="4">ABC transporter substrate-binding protein</fullName>
    </submittedName>
</protein>
<dbReference type="AlphaFoldDB" id="A0A9D1JZB5"/>
<dbReference type="Pfam" id="PF12010">
    <property type="entry name" value="DUF3502"/>
    <property type="match status" value="1"/>
</dbReference>
<feature type="domain" description="DUF3502" evidence="3">
    <location>
        <begin position="442"/>
        <end position="509"/>
    </location>
</feature>
<dbReference type="EMBL" id="DVJP01000042">
    <property type="protein sequence ID" value="HIS76434.1"/>
    <property type="molecule type" value="Genomic_DNA"/>
</dbReference>
<dbReference type="PANTHER" id="PTHR43649:SF17">
    <property type="entry name" value="ABC TRANSPORTER SOLUTE BINDING PROTEIN-SUGAR TRANSPORT"/>
    <property type="match status" value="1"/>
</dbReference>
<dbReference type="InterPro" id="IPR050490">
    <property type="entry name" value="Bact_solute-bd_prot1"/>
</dbReference>
<dbReference type="InterPro" id="IPR022627">
    <property type="entry name" value="DUF3502"/>
</dbReference>
<feature type="chain" id="PRO_5039731331" evidence="2">
    <location>
        <begin position="23"/>
        <end position="515"/>
    </location>
</feature>
<evidence type="ECO:0000256" key="1">
    <source>
        <dbReference type="SAM" id="MobiDB-lite"/>
    </source>
</evidence>
<proteinExistence type="predicted"/>
<keyword evidence="2" id="KW-0732">Signal</keyword>
<evidence type="ECO:0000259" key="3">
    <source>
        <dbReference type="Pfam" id="PF12010"/>
    </source>
</evidence>
<name>A0A9D1JZB5_9FIRM</name>
<accession>A0A9D1JZB5</accession>
<comment type="caution">
    <text evidence="4">The sequence shown here is derived from an EMBL/GenBank/DDBJ whole genome shotgun (WGS) entry which is preliminary data.</text>
</comment>
<sequence length="515" mass="56183">MKNKAKILAAILAAASVSMSLAGCSGDDTTSSDAASTGSETSTESTAEESSAAASGETVNLSWIQIGPQPNDLQMVTDAMNEYSKEKINVTCDYTYLDWGIYGDRMKAMIQGGEYFDIMFLNGSTVYTQPAETGRLAALEDYLDEVPDLKEFTPDSLWEGVTYKGHIYAIPTYKDSSCTNYWCWDKPTVDALSIPYEEINSFATLDPWLYTVQDAINNGTADSAIGQYALYLTNTGLNGYAPVDTYDLNVDNVFLGANIEKADGQIIRILEQPDVMENLKLLHKWYNDGIINPDASTATAAPTAKTVFFAQAYPGAEAGYSLSAGREVVMNVGEGPMYTTWTVQGSLNAISSSSEHIVESLKYLELCNLDSTMRNMLAYGVEGTHWTDNGDGTITRDEVKQSDYGPATYSQATFFTMSPITPNTADQWTQVQDWVEGSAESPYLGFMFDSAPVATELAACQALYAQYAPEIITGARDPETAVPEYYAAMDAAGLQTVQDEMQRQLEEFMASKTAE</sequence>
<dbReference type="PROSITE" id="PS51257">
    <property type="entry name" value="PROKAR_LIPOPROTEIN"/>
    <property type="match status" value="1"/>
</dbReference>
<evidence type="ECO:0000313" key="5">
    <source>
        <dbReference type="Proteomes" id="UP000824002"/>
    </source>
</evidence>
<evidence type="ECO:0000313" key="4">
    <source>
        <dbReference type="EMBL" id="HIS76434.1"/>
    </source>
</evidence>
<feature type="signal peptide" evidence="2">
    <location>
        <begin position="1"/>
        <end position="22"/>
    </location>
</feature>
<feature type="region of interest" description="Disordered" evidence="1">
    <location>
        <begin position="28"/>
        <end position="53"/>
    </location>
</feature>
<dbReference type="Gene3D" id="3.40.190.10">
    <property type="entry name" value="Periplasmic binding protein-like II"/>
    <property type="match status" value="2"/>
</dbReference>